<gene>
    <name evidence="2" type="ORF">PHYPSEUDO_007154</name>
</gene>
<dbReference type="AlphaFoldDB" id="A0A8T1VGX3"/>
<evidence type="ECO:0000256" key="1">
    <source>
        <dbReference type="SAM" id="SignalP"/>
    </source>
</evidence>
<evidence type="ECO:0000313" key="2">
    <source>
        <dbReference type="EMBL" id="KAG7380492.1"/>
    </source>
</evidence>
<keyword evidence="3" id="KW-1185">Reference proteome</keyword>
<dbReference type="EMBL" id="JAGDFM010000290">
    <property type="protein sequence ID" value="KAG7380492.1"/>
    <property type="molecule type" value="Genomic_DNA"/>
</dbReference>
<keyword evidence="1" id="KW-0732">Signal</keyword>
<evidence type="ECO:0000313" key="3">
    <source>
        <dbReference type="Proteomes" id="UP000694044"/>
    </source>
</evidence>
<reference evidence="2" key="1">
    <citation type="submission" date="2021-02" db="EMBL/GenBank/DDBJ databases">
        <authorList>
            <person name="Palmer J.M."/>
        </authorList>
    </citation>
    <scope>NUCLEOTIDE SEQUENCE</scope>
    <source>
        <strain evidence="2">SCRP734</strain>
    </source>
</reference>
<dbReference type="Proteomes" id="UP000694044">
    <property type="component" value="Unassembled WGS sequence"/>
</dbReference>
<accession>A0A8T1VGX3</accession>
<dbReference type="OrthoDB" id="3219396at2759"/>
<sequence length="653" mass="73785">MPSPLPAAAATCVCSFLSGLDALSLSHASPFWLQHAAASPCWQARLPPRAEPLPAAAYKALYLRSRSLGFTGLTSDSSDSPRSAASYQVPKVQLSSFRGCNFNFDVWFALLPEQQPDGAAIGGTIYGLQSVHAESRAWPKFHQQFVVVSATGDLFCSVVDHRPVVQSQLQVERWYHVALTYDHVTQRQDVYVDGERRRSDTGPLHREMEFLKYEQVGTGCITANALHFPRPGYLGWYGFNGVIDEFRVWGGLLTQQDVAKLSRVEENEVAQPLLWTLKSSGRPPRGARWNVREVRCSRPIEGKKLEMPTKSSRSRLAIVSPEQLPADTVEALCSFLTGFDAFNLSHANFWWMQYLSDGSIWRRSLEEATTDGDHEQPVQSWKKQYMLSRSMLFKGLHSNNDRQVDSYAYLVYAGRERRRPSHFRLNFLGSESFSFDMWFSLLPASDGRSFGGILYGLQSESCESRQWPYYHQQFVLVSSSGDLYCSVLDSRPVVANNMESNRWYHLTLTYDNGTQRQDVYLDSIKVHSSTGALHHEWGFLTHEQVGTGCISAGNLNFPHPKYLGWYGFHGVLDDFRIWSGAVHQNEVTLLAHGGKLPNERLQASVKTERTHDGLHRPLTWVSVHLTMCTRPTEGNYTQLVPFRSPEQPNCTIS</sequence>
<proteinExistence type="predicted"/>
<evidence type="ECO:0008006" key="4">
    <source>
        <dbReference type="Google" id="ProtNLM"/>
    </source>
</evidence>
<feature type="signal peptide" evidence="1">
    <location>
        <begin position="1"/>
        <end position="22"/>
    </location>
</feature>
<comment type="caution">
    <text evidence="2">The sequence shown here is derived from an EMBL/GenBank/DDBJ whole genome shotgun (WGS) entry which is preliminary data.</text>
</comment>
<name>A0A8T1VGX3_9STRA</name>
<protein>
    <recommendedName>
        <fullName evidence="4">LamG-like jellyroll fold domain-containing protein</fullName>
    </recommendedName>
</protein>
<dbReference type="Pfam" id="PF13385">
    <property type="entry name" value="Laminin_G_3"/>
    <property type="match status" value="2"/>
</dbReference>
<organism evidence="2 3">
    <name type="scientific">Phytophthora pseudosyringae</name>
    <dbReference type="NCBI Taxonomy" id="221518"/>
    <lineage>
        <taxon>Eukaryota</taxon>
        <taxon>Sar</taxon>
        <taxon>Stramenopiles</taxon>
        <taxon>Oomycota</taxon>
        <taxon>Peronosporomycetes</taxon>
        <taxon>Peronosporales</taxon>
        <taxon>Peronosporaceae</taxon>
        <taxon>Phytophthora</taxon>
    </lineage>
</organism>
<feature type="chain" id="PRO_5035809063" description="LamG-like jellyroll fold domain-containing protein" evidence="1">
    <location>
        <begin position="23"/>
        <end position="653"/>
    </location>
</feature>